<evidence type="ECO:0000313" key="4">
    <source>
        <dbReference type="Proteomes" id="UP000799421"/>
    </source>
</evidence>
<accession>A0A6A7BV49</accession>
<evidence type="ECO:0000256" key="2">
    <source>
        <dbReference type="SAM" id="Phobius"/>
    </source>
</evidence>
<feature type="transmembrane region" description="Helical" evidence="2">
    <location>
        <begin position="6"/>
        <end position="33"/>
    </location>
</feature>
<feature type="compositionally biased region" description="Low complexity" evidence="1">
    <location>
        <begin position="40"/>
        <end position="50"/>
    </location>
</feature>
<dbReference type="AlphaFoldDB" id="A0A6A7BV49"/>
<proteinExistence type="predicted"/>
<reference evidence="3" key="1">
    <citation type="journal article" date="2020" name="Stud. Mycol.">
        <title>101 Dothideomycetes genomes: a test case for predicting lifestyles and emergence of pathogens.</title>
        <authorList>
            <person name="Haridas S."/>
            <person name="Albert R."/>
            <person name="Binder M."/>
            <person name="Bloem J."/>
            <person name="Labutti K."/>
            <person name="Salamov A."/>
            <person name="Andreopoulos B."/>
            <person name="Baker S."/>
            <person name="Barry K."/>
            <person name="Bills G."/>
            <person name="Bluhm B."/>
            <person name="Cannon C."/>
            <person name="Castanera R."/>
            <person name="Culley D."/>
            <person name="Daum C."/>
            <person name="Ezra D."/>
            <person name="Gonzalez J."/>
            <person name="Henrissat B."/>
            <person name="Kuo A."/>
            <person name="Liang C."/>
            <person name="Lipzen A."/>
            <person name="Lutzoni F."/>
            <person name="Magnuson J."/>
            <person name="Mondo S."/>
            <person name="Nolan M."/>
            <person name="Ohm R."/>
            <person name="Pangilinan J."/>
            <person name="Park H.-J."/>
            <person name="Ramirez L."/>
            <person name="Alfaro M."/>
            <person name="Sun H."/>
            <person name="Tritt A."/>
            <person name="Yoshinaga Y."/>
            <person name="Zwiers L.-H."/>
            <person name="Turgeon B."/>
            <person name="Goodwin S."/>
            <person name="Spatafora J."/>
            <person name="Crous P."/>
            <person name="Grigoriev I."/>
        </authorList>
    </citation>
    <scope>NUCLEOTIDE SEQUENCE</scope>
    <source>
        <strain evidence="3">CBS 480.64</strain>
    </source>
</reference>
<feature type="region of interest" description="Disordered" evidence="1">
    <location>
        <begin position="40"/>
        <end position="77"/>
    </location>
</feature>
<evidence type="ECO:0000256" key="1">
    <source>
        <dbReference type="SAM" id="MobiDB-lite"/>
    </source>
</evidence>
<dbReference type="EMBL" id="MU005998">
    <property type="protein sequence ID" value="KAF2859084.1"/>
    <property type="molecule type" value="Genomic_DNA"/>
</dbReference>
<organism evidence="3 4">
    <name type="scientific">Piedraia hortae CBS 480.64</name>
    <dbReference type="NCBI Taxonomy" id="1314780"/>
    <lineage>
        <taxon>Eukaryota</taxon>
        <taxon>Fungi</taxon>
        <taxon>Dikarya</taxon>
        <taxon>Ascomycota</taxon>
        <taxon>Pezizomycotina</taxon>
        <taxon>Dothideomycetes</taxon>
        <taxon>Dothideomycetidae</taxon>
        <taxon>Capnodiales</taxon>
        <taxon>Piedraiaceae</taxon>
        <taxon>Piedraia</taxon>
    </lineage>
</organism>
<evidence type="ECO:0000313" key="3">
    <source>
        <dbReference type="EMBL" id="KAF2859084.1"/>
    </source>
</evidence>
<gene>
    <name evidence="3" type="ORF">K470DRAFT_259250</name>
</gene>
<keyword evidence="4" id="KW-1185">Reference proteome</keyword>
<protein>
    <submittedName>
        <fullName evidence="3">Uncharacterized protein</fullName>
    </submittedName>
</protein>
<keyword evidence="2" id="KW-1133">Transmembrane helix</keyword>
<keyword evidence="2" id="KW-0472">Membrane</keyword>
<name>A0A6A7BV49_9PEZI</name>
<dbReference type="Proteomes" id="UP000799421">
    <property type="component" value="Unassembled WGS sequence"/>
</dbReference>
<keyword evidence="2" id="KW-0812">Transmembrane</keyword>
<sequence length="77" mass="8509">MGQQKISTGIVVFILVVLILAIVVGIYVLYVMLKRRKAAAAKASAQVSRTPSRRSTQRRESGVEFDNITHLPSRRGV</sequence>